<comment type="caution">
    <text evidence="2">The sequence shown here is derived from an EMBL/GenBank/DDBJ whole genome shotgun (WGS) entry which is preliminary data.</text>
</comment>
<dbReference type="Proteomes" id="UP001165205">
    <property type="component" value="Unassembled WGS sequence"/>
</dbReference>
<dbReference type="AlphaFoldDB" id="A0AAN4YYX8"/>
<feature type="signal peptide" evidence="1">
    <location>
        <begin position="1"/>
        <end position="17"/>
    </location>
</feature>
<evidence type="ECO:0000313" key="3">
    <source>
        <dbReference type="Proteomes" id="UP001165205"/>
    </source>
</evidence>
<sequence>MKLTAAIVLSLSTLALTAPAGVPSKNAHKDPGHNFYQEASKSLLGNVGKALKLGVRTSLLISNPLEWKLIRLDMTAQDQRLDVPRQMDTILILIQRRPSRRIQGLNTKL</sequence>
<reference evidence="2" key="1">
    <citation type="submission" date="2023-04" db="EMBL/GenBank/DDBJ databases">
        <title>Aspergillus oryzae NBRC 4228.</title>
        <authorList>
            <person name="Ichikawa N."/>
            <person name="Sato H."/>
            <person name="Tonouchi N."/>
        </authorList>
    </citation>
    <scope>NUCLEOTIDE SEQUENCE</scope>
    <source>
        <strain evidence="2">NBRC 4228</strain>
    </source>
</reference>
<protein>
    <submittedName>
        <fullName evidence="2">Unnamed protein product</fullName>
    </submittedName>
</protein>
<feature type="chain" id="PRO_5042987531" evidence="1">
    <location>
        <begin position="18"/>
        <end position="109"/>
    </location>
</feature>
<name>A0AAN4YYX8_ASPOZ</name>
<organism evidence="2 3">
    <name type="scientific">Aspergillus oryzae</name>
    <name type="common">Yellow koji mold</name>
    <dbReference type="NCBI Taxonomy" id="5062"/>
    <lineage>
        <taxon>Eukaryota</taxon>
        <taxon>Fungi</taxon>
        <taxon>Dikarya</taxon>
        <taxon>Ascomycota</taxon>
        <taxon>Pezizomycotina</taxon>
        <taxon>Eurotiomycetes</taxon>
        <taxon>Eurotiomycetidae</taxon>
        <taxon>Eurotiales</taxon>
        <taxon>Aspergillaceae</taxon>
        <taxon>Aspergillus</taxon>
        <taxon>Aspergillus subgen. Circumdati</taxon>
    </lineage>
</organism>
<proteinExistence type="predicted"/>
<gene>
    <name evidence="2" type="ORF">Aory04_001149900</name>
</gene>
<keyword evidence="1" id="KW-0732">Signal</keyword>
<evidence type="ECO:0000313" key="2">
    <source>
        <dbReference type="EMBL" id="GMG36471.1"/>
    </source>
</evidence>
<accession>A0AAN4YYX8</accession>
<dbReference type="EMBL" id="BSYA01000201">
    <property type="protein sequence ID" value="GMG36471.1"/>
    <property type="molecule type" value="Genomic_DNA"/>
</dbReference>
<evidence type="ECO:0000256" key="1">
    <source>
        <dbReference type="SAM" id="SignalP"/>
    </source>
</evidence>